<comment type="caution">
    <text evidence="2">The sequence shown here is derived from an EMBL/GenBank/DDBJ whole genome shotgun (WGS) entry which is preliminary data.</text>
</comment>
<gene>
    <name evidence="2" type="ORF">OM076_10630</name>
</gene>
<reference evidence="2" key="1">
    <citation type="submission" date="2022-10" db="EMBL/GenBank/DDBJ databases">
        <title>The WGS of Solirubrobacter ginsenosidimutans DSM 21036.</title>
        <authorList>
            <person name="Jiang Z."/>
        </authorList>
    </citation>
    <scope>NUCLEOTIDE SEQUENCE</scope>
    <source>
        <strain evidence="2">DSM 21036</strain>
    </source>
</reference>
<dbReference type="Pfam" id="PF00092">
    <property type="entry name" value="VWA"/>
    <property type="match status" value="1"/>
</dbReference>
<evidence type="ECO:0000259" key="1">
    <source>
        <dbReference type="PROSITE" id="PS50234"/>
    </source>
</evidence>
<accession>A0A9X3MRR0</accession>
<name>A0A9X3MRR0_9ACTN</name>
<dbReference type="EMBL" id="JAPDOD010000006">
    <property type="protein sequence ID" value="MDA0160721.1"/>
    <property type="molecule type" value="Genomic_DNA"/>
</dbReference>
<sequence length="555" mass="59633">MRGRILIIGLALAAVAIAFVASRGGDPERPAREPAAKLPANALRVSLVYSPEKEPLLAPLIKRFNAEHHASGTHVVVVDASIIASGDAETRIAKGTLRPTLWSPASSFWGRLVNYEADRPLVADENPSIVRTPLVIAMWKRLADAYGYPKQPLGYAQLGELATGGWAAVGKPQFGSFKYVHTNPDFSTAGLSAVAASYYAAVGKKEGLTEADVARGRAQVQALERSIVHYGDTTLFIADEMRRRGLGYASAAAMEETTMIDFNRRAGDGERLVAVYPREGTFFSDNPLITLQGDWVSDEQRRAAQVFAAFLAREITPEVAGRRGFRPADPDVAPAGLVTAANGVDPKQPARTLRLPEPKVLAKIKATWRADRKPANVMMVFDSSGSMGEENKLEQAAEGLKGFFRQAAPQDRIGLIKFSDTITPLVAIAPMRTNRAPLLAATDTILPDNDTRVRDATLAGLDAVSAHLDRDAINAVVVLTDGDDTSSTHSAADVIAALEQQREKETGQIRVFTIAYGRDPNTDELAAYAKASGGQSYTGGADDIASIYRSISSFF</sequence>
<dbReference type="InterPro" id="IPR002035">
    <property type="entry name" value="VWF_A"/>
</dbReference>
<organism evidence="2 3">
    <name type="scientific">Solirubrobacter ginsenosidimutans</name>
    <dbReference type="NCBI Taxonomy" id="490573"/>
    <lineage>
        <taxon>Bacteria</taxon>
        <taxon>Bacillati</taxon>
        <taxon>Actinomycetota</taxon>
        <taxon>Thermoleophilia</taxon>
        <taxon>Solirubrobacterales</taxon>
        <taxon>Solirubrobacteraceae</taxon>
        <taxon>Solirubrobacter</taxon>
    </lineage>
</organism>
<dbReference type="RefSeq" id="WP_270039713.1">
    <property type="nucleotide sequence ID" value="NZ_JAPDOD010000006.1"/>
</dbReference>
<evidence type="ECO:0000313" key="3">
    <source>
        <dbReference type="Proteomes" id="UP001149140"/>
    </source>
</evidence>
<dbReference type="SUPFAM" id="SSF53300">
    <property type="entry name" value="vWA-like"/>
    <property type="match status" value="1"/>
</dbReference>
<dbReference type="Gene3D" id="3.40.50.410">
    <property type="entry name" value="von Willebrand factor, type A domain"/>
    <property type="match status" value="1"/>
</dbReference>
<dbReference type="SUPFAM" id="SSF53850">
    <property type="entry name" value="Periplasmic binding protein-like II"/>
    <property type="match status" value="1"/>
</dbReference>
<dbReference type="CDD" id="cd00198">
    <property type="entry name" value="vWFA"/>
    <property type="match status" value="1"/>
</dbReference>
<dbReference type="InterPro" id="IPR036465">
    <property type="entry name" value="vWFA_dom_sf"/>
</dbReference>
<dbReference type="SMART" id="SM00327">
    <property type="entry name" value="VWA"/>
    <property type="match status" value="1"/>
</dbReference>
<evidence type="ECO:0000313" key="2">
    <source>
        <dbReference type="EMBL" id="MDA0160721.1"/>
    </source>
</evidence>
<dbReference type="PROSITE" id="PS50234">
    <property type="entry name" value="VWFA"/>
    <property type="match status" value="1"/>
</dbReference>
<protein>
    <submittedName>
        <fullName evidence="2">VWA domain-containing protein</fullName>
    </submittedName>
</protein>
<keyword evidence="3" id="KW-1185">Reference proteome</keyword>
<dbReference type="Pfam" id="PF13531">
    <property type="entry name" value="SBP_bac_11"/>
    <property type="match status" value="1"/>
</dbReference>
<feature type="domain" description="VWFA" evidence="1">
    <location>
        <begin position="376"/>
        <end position="555"/>
    </location>
</feature>
<dbReference type="Proteomes" id="UP001149140">
    <property type="component" value="Unassembled WGS sequence"/>
</dbReference>
<dbReference type="AlphaFoldDB" id="A0A9X3MRR0"/>
<proteinExistence type="predicted"/>